<dbReference type="EMBL" id="KN835144">
    <property type="protein sequence ID" value="KIK47681.1"/>
    <property type="molecule type" value="Genomic_DNA"/>
</dbReference>
<dbReference type="AlphaFoldDB" id="A0A0D0B147"/>
<accession>A0A0D0B147</accession>
<evidence type="ECO:0000313" key="1">
    <source>
        <dbReference type="EMBL" id="KIK47681.1"/>
    </source>
</evidence>
<keyword evidence="2" id="KW-1185">Reference proteome</keyword>
<dbReference type="HOGENOM" id="CLU_1897576_0_0_1"/>
<reference evidence="2" key="2">
    <citation type="submission" date="2015-01" db="EMBL/GenBank/DDBJ databases">
        <title>Evolutionary Origins and Diversification of the Mycorrhizal Mutualists.</title>
        <authorList>
            <consortium name="DOE Joint Genome Institute"/>
            <consortium name="Mycorrhizal Genomics Consortium"/>
            <person name="Kohler A."/>
            <person name="Kuo A."/>
            <person name="Nagy L.G."/>
            <person name="Floudas D."/>
            <person name="Copeland A."/>
            <person name="Barry K.W."/>
            <person name="Cichocki N."/>
            <person name="Veneault-Fourrey C."/>
            <person name="LaButti K."/>
            <person name="Lindquist E.A."/>
            <person name="Lipzen A."/>
            <person name="Lundell T."/>
            <person name="Morin E."/>
            <person name="Murat C."/>
            <person name="Riley R."/>
            <person name="Ohm R."/>
            <person name="Sun H."/>
            <person name="Tunlid A."/>
            <person name="Henrissat B."/>
            <person name="Grigoriev I.V."/>
            <person name="Hibbett D.S."/>
            <person name="Martin F."/>
        </authorList>
    </citation>
    <scope>NUCLEOTIDE SEQUENCE [LARGE SCALE GENOMIC DNA]</scope>
    <source>
        <strain evidence="2">UH-Slu-Lm8-n1</strain>
    </source>
</reference>
<evidence type="ECO:0000313" key="2">
    <source>
        <dbReference type="Proteomes" id="UP000054485"/>
    </source>
</evidence>
<reference evidence="1 2" key="1">
    <citation type="submission" date="2014-04" db="EMBL/GenBank/DDBJ databases">
        <authorList>
            <consortium name="DOE Joint Genome Institute"/>
            <person name="Kuo A."/>
            <person name="Ruytinx J."/>
            <person name="Rineau F."/>
            <person name="Colpaert J."/>
            <person name="Kohler A."/>
            <person name="Nagy L.G."/>
            <person name="Floudas D."/>
            <person name="Copeland A."/>
            <person name="Barry K.W."/>
            <person name="Cichocki N."/>
            <person name="Veneault-Fourrey C."/>
            <person name="LaButti K."/>
            <person name="Lindquist E.A."/>
            <person name="Lipzen A."/>
            <person name="Lundell T."/>
            <person name="Morin E."/>
            <person name="Murat C."/>
            <person name="Sun H."/>
            <person name="Tunlid A."/>
            <person name="Henrissat B."/>
            <person name="Grigoriev I.V."/>
            <person name="Hibbett D.S."/>
            <person name="Martin F."/>
            <person name="Nordberg H.P."/>
            <person name="Cantor M.N."/>
            <person name="Hua S.X."/>
        </authorList>
    </citation>
    <scope>NUCLEOTIDE SEQUENCE [LARGE SCALE GENOMIC DNA]</scope>
    <source>
        <strain evidence="1 2">UH-Slu-Lm8-n1</strain>
    </source>
</reference>
<sequence length="134" mass="15040">MLSPLLASTTEIRVSVSATHRHCRLSPMLVPIFWFSGICTHEESGHYIITVWISCSNYCEGEAEHRACMRTHCMYFSRLCRQSMDDLVVCDTANETAEQRAACHGGSQTRSESRFFIKEVASARSAGNFAEVQV</sequence>
<name>A0A0D0B147_9AGAM</name>
<proteinExistence type="predicted"/>
<dbReference type="InParanoid" id="A0A0D0B147"/>
<dbReference type="Proteomes" id="UP000054485">
    <property type="component" value="Unassembled WGS sequence"/>
</dbReference>
<protein>
    <submittedName>
        <fullName evidence="1">Unplaced genomic scaffold CY34scaffold_13, whole genome shotgun sequence</fullName>
    </submittedName>
</protein>
<organism evidence="1 2">
    <name type="scientific">Suillus luteus UH-Slu-Lm8-n1</name>
    <dbReference type="NCBI Taxonomy" id="930992"/>
    <lineage>
        <taxon>Eukaryota</taxon>
        <taxon>Fungi</taxon>
        <taxon>Dikarya</taxon>
        <taxon>Basidiomycota</taxon>
        <taxon>Agaricomycotina</taxon>
        <taxon>Agaricomycetes</taxon>
        <taxon>Agaricomycetidae</taxon>
        <taxon>Boletales</taxon>
        <taxon>Suillineae</taxon>
        <taxon>Suillaceae</taxon>
        <taxon>Suillus</taxon>
    </lineage>
</organism>
<gene>
    <name evidence="1" type="ORF">CY34DRAFT_190551</name>
</gene>